<proteinExistence type="inferred from homology"/>
<keyword evidence="8" id="KW-0833">Ubl conjugation pathway</keyword>
<dbReference type="CDD" id="cd16651">
    <property type="entry name" value="SPL-RING_NSE2"/>
    <property type="match status" value="1"/>
</dbReference>
<dbReference type="PANTHER" id="PTHR21330:SF1">
    <property type="entry name" value="E3 SUMO-PROTEIN LIGASE NSE2"/>
    <property type="match status" value="1"/>
</dbReference>
<comment type="similarity">
    <text evidence="3">Belongs to the NSE2 family.</text>
</comment>
<accession>A0A0B6ZR91</accession>
<evidence type="ECO:0000313" key="15">
    <source>
        <dbReference type="EMBL" id="CEK71078.1"/>
    </source>
</evidence>
<evidence type="ECO:0000256" key="3">
    <source>
        <dbReference type="ARBA" id="ARBA00008212"/>
    </source>
</evidence>
<evidence type="ECO:0000256" key="11">
    <source>
        <dbReference type="ARBA" id="ARBA00031731"/>
    </source>
</evidence>
<dbReference type="PROSITE" id="PS51044">
    <property type="entry name" value="ZF_SP_RING"/>
    <property type="match status" value="1"/>
</dbReference>
<evidence type="ECO:0000259" key="14">
    <source>
        <dbReference type="PROSITE" id="PS51044"/>
    </source>
</evidence>
<dbReference type="UniPathway" id="UPA00886"/>
<dbReference type="Pfam" id="PF11789">
    <property type="entry name" value="zf-Nse"/>
    <property type="match status" value="1"/>
</dbReference>
<dbReference type="GO" id="GO:0008270">
    <property type="term" value="F:zinc ion binding"/>
    <property type="evidence" value="ECO:0007669"/>
    <property type="project" value="UniProtKB-KW"/>
</dbReference>
<feature type="domain" description="SP-RING-type" evidence="14">
    <location>
        <begin position="143"/>
        <end position="227"/>
    </location>
</feature>
<dbReference type="InterPro" id="IPR013083">
    <property type="entry name" value="Znf_RING/FYVE/PHD"/>
</dbReference>
<keyword evidence="6" id="KW-0479">Metal-binding</keyword>
<evidence type="ECO:0000256" key="7">
    <source>
        <dbReference type="ARBA" id="ARBA00022771"/>
    </source>
</evidence>
<sequence length="228" mass="25950">MATRGHMSEVNSDLLILNERLMGYVNVGMDNTIDVAQNIAEYCKGDGKLKQAVKDIMRDFSEMEKDIQQYARALTIVKNAGRNSDEKLELLTLFKDELRQIQAGDKQSFENHPKYIELEERLSDRDLEEQLDSLRATLGGTMDDEDVAMTSVEINIKCPFTGQVMVNPVRNKICNHVYDKDGITAYINSRRAKAKCPVGGCENKDPITKENLEDHKDMKKYITLLAKR</sequence>
<evidence type="ECO:0000256" key="10">
    <source>
        <dbReference type="ARBA" id="ARBA00023242"/>
    </source>
</evidence>
<dbReference type="InterPro" id="IPR004181">
    <property type="entry name" value="Znf_MIZ"/>
</dbReference>
<evidence type="ECO:0000256" key="13">
    <source>
        <dbReference type="PROSITE-ProRule" id="PRU00452"/>
    </source>
</evidence>
<evidence type="ECO:0000256" key="5">
    <source>
        <dbReference type="ARBA" id="ARBA00022679"/>
    </source>
</evidence>
<keyword evidence="7 13" id="KW-0863">Zinc-finger</keyword>
<dbReference type="GO" id="GO:0030915">
    <property type="term" value="C:Smc5-Smc6 complex"/>
    <property type="evidence" value="ECO:0007669"/>
    <property type="project" value="InterPro"/>
</dbReference>
<evidence type="ECO:0000256" key="8">
    <source>
        <dbReference type="ARBA" id="ARBA00022786"/>
    </source>
</evidence>
<keyword evidence="9" id="KW-0862">Zinc</keyword>
<organism evidence="15">
    <name type="scientific">Arion vulgaris</name>
    <dbReference type="NCBI Taxonomy" id="1028688"/>
    <lineage>
        <taxon>Eukaryota</taxon>
        <taxon>Metazoa</taxon>
        <taxon>Spiralia</taxon>
        <taxon>Lophotrochozoa</taxon>
        <taxon>Mollusca</taxon>
        <taxon>Gastropoda</taxon>
        <taxon>Heterobranchia</taxon>
        <taxon>Euthyneura</taxon>
        <taxon>Panpulmonata</taxon>
        <taxon>Eupulmonata</taxon>
        <taxon>Stylommatophora</taxon>
        <taxon>Helicina</taxon>
        <taxon>Arionoidea</taxon>
        <taxon>Arionidae</taxon>
        <taxon>Arion</taxon>
    </lineage>
</organism>
<dbReference type="GO" id="GO:0061665">
    <property type="term" value="F:SUMO ligase activity"/>
    <property type="evidence" value="ECO:0007669"/>
    <property type="project" value="TreeGrafter"/>
</dbReference>
<gene>
    <name evidence="15" type="primary">ORF76843</name>
</gene>
<evidence type="ECO:0000256" key="12">
    <source>
        <dbReference type="ARBA" id="ARBA00032533"/>
    </source>
</evidence>
<dbReference type="SUPFAM" id="SSF57850">
    <property type="entry name" value="RING/U-box"/>
    <property type="match status" value="1"/>
</dbReference>
<evidence type="ECO:0000256" key="4">
    <source>
        <dbReference type="ARBA" id="ARBA00020923"/>
    </source>
</evidence>
<evidence type="ECO:0000256" key="1">
    <source>
        <dbReference type="ARBA" id="ARBA00004123"/>
    </source>
</evidence>
<keyword evidence="10" id="KW-0539">Nucleus</keyword>
<protein>
    <recommendedName>
        <fullName evidence="4">E3 SUMO-protein ligase NSE2</fullName>
    </recommendedName>
    <alternativeName>
        <fullName evidence="11">E3 SUMO-protein transferase NSE2</fullName>
    </alternativeName>
    <alternativeName>
        <fullName evidence="12">Non-structural maintenance of chromosomes element 2 homolog</fullName>
    </alternativeName>
</protein>
<dbReference type="GO" id="GO:0016925">
    <property type="term" value="P:protein sumoylation"/>
    <property type="evidence" value="ECO:0007669"/>
    <property type="project" value="UniProtKB-UniPathway"/>
</dbReference>
<evidence type="ECO:0000256" key="9">
    <source>
        <dbReference type="ARBA" id="ARBA00022833"/>
    </source>
</evidence>
<evidence type="ECO:0000256" key="6">
    <source>
        <dbReference type="ARBA" id="ARBA00022723"/>
    </source>
</evidence>
<evidence type="ECO:0000256" key="2">
    <source>
        <dbReference type="ARBA" id="ARBA00004718"/>
    </source>
</evidence>
<name>A0A0B6ZR91_9EUPU</name>
<comment type="subcellular location">
    <subcellularLocation>
        <location evidence="1">Nucleus</location>
    </subcellularLocation>
</comment>
<dbReference type="AlphaFoldDB" id="A0A0B6ZR91"/>
<dbReference type="PANTHER" id="PTHR21330">
    <property type="entry name" value="E3 SUMO-PROTEIN LIGASE NSE2"/>
    <property type="match status" value="1"/>
</dbReference>
<dbReference type="InterPro" id="IPR026846">
    <property type="entry name" value="Nse2(Mms21)"/>
</dbReference>
<dbReference type="Gene3D" id="3.30.40.10">
    <property type="entry name" value="Zinc/RING finger domain, C3HC4 (zinc finger)"/>
    <property type="match status" value="1"/>
</dbReference>
<comment type="pathway">
    <text evidence="2">Protein modification; protein sumoylation.</text>
</comment>
<dbReference type="EMBL" id="HACG01024213">
    <property type="protein sequence ID" value="CEK71078.1"/>
    <property type="molecule type" value="Transcribed_RNA"/>
</dbReference>
<keyword evidence="5" id="KW-0808">Transferase</keyword>
<reference evidence="15" key="1">
    <citation type="submission" date="2014-12" db="EMBL/GenBank/DDBJ databases">
        <title>Insight into the proteome of Arion vulgaris.</title>
        <authorList>
            <person name="Aradska J."/>
            <person name="Bulat T."/>
            <person name="Smidak R."/>
            <person name="Sarate P."/>
            <person name="Gangsoo J."/>
            <person name="Sialana F."/>
            <person name="Bilban M."/>
            <person name="Lubec G."/>
        </authorList>
    </citation>
    <scope>NUCLEOTIDE SEQUENCE</scope>
    <source>
        <tissue evidence="15">Skin</tissue>
    </source>
</reference>
<dbReference type="GO" id="GO:0000724">
    <property type="term" value="P:double-strand break repair via homologous recombination"/>
    <property type="evidence" value="ECO:0007669"/>
    <property type="project" value="InterPro"/>
</dbReference>
<dbReference type="GO" id="GO:0005634">
    <property type="term" value="C:nucleus"/>
    <property type="evidence" value="ECO:0007669"/>
    <property type="project" value="UniProtKB-SubCell"/>
</dbReference>